<accession>A0A518D547</accession>
<evidence type="ECO:0000259" key="3">
    <source>
        <dbReference type="Pfam" id="PF00326"/>
    </source>
</evidence>
<keyword evidence="2" id="KW-0720">Serine protease</keyword>
<dbReference type="EMBL" id="CP036290">
    <property type="protein sequence ID" value="QDU86602.1"/>
    <property type="molecule type" value="Genomic_DNA"/>
</dbReference>
<dbReference type="InterPro" id="IPR001375">
    <property type="entry name" value="Peptidase_S9_cat"/>
</dbReference>
<protein>
    <submittedName>
        <fullName evidence="4">Prolyl tripeptidyl peptidase</fullName>
        <ecNumber evidence="4">3.4.14.12</ecNumber>
    </submittedName>
</protein>
<dbReference type="InterPro" id="IPR011042">
    <property type="entry name" value="6-blade_b-propeller_TolB-like"/>
</dbReference>
<dbReference type="AlphaFoldDB" id="A0A518D547"/>
<feature type="domain" description="Peptidase S9 prolyl oligopeptidase catalytic" evidence="3">
    <location>
        <begin position="483"/>
        <end position="689"/>
    </location>
</feature>
<dbReference type="GO" id="GO:0006508">
    <property type="term" value="P:proteolysis"/>
    <property type="evidence" value="ECO:0007669"/>
    <property type="project" value="InterPro"/>
</dbReference>
<dbReference type="Gene3D" id="2.120.10.30">
    <property type="entry name" value="TolB, C-terminal domain"/>
    <property type="match status" value="3"/>
</dbReference>
<dbReference type="PANTHER" id="PTHR42776">
    <property type="entry name" value="SERINE PEPTIDASE S9 FAMILY MEMBER"/>
    <property type="match status" value="1"/>
</dbReference>
<dbReference type="OrthoDB" id="269409at2"/>
<dbReference type="RefSeq" id="WP_145192145.1">
    <property type="nucleotide sequence ID" value="NZ_CP036290.1"/>
</dbReference>
<proteinExistence type="predicted"/>
<dbReference type="InterPro" id="IPR029058">
    <property type="entry name" value="AB_hydrolase_fold"/>
</dbReference>
<dbReference type="PANTHER" id="PTHR42776:SF27">
    <property type="entry name" value="DIPEPTIDYL PEPTIDASE FAMILY MEMBER 6"/>
    <property type="match status" value="1"/>
</dbReference>
<dbReference type="Pfam" id="PF07676">
    <property type="entry name" value="PD40"/>
    <property type="match status" value="4"/>
</dbReference>
<dbReference type="Proteomes" id="UP000319342">
    <property type="component" value="Chromosome"/>
</dbReference>
<gene>
    <name evidence="4" type="primary">ptpA_4</name>
    <name evidence="4" type="ORF">Pla163_37530</name>
</gene>
<dbReference type="SUPFAM" id="SSF53474">
    <property type="entry name" value="alpha/beta-Hydrolases"/>
    <property type="match status" value="1"/>
</dbReference>
<sequence length="703" mass="77048">MTTSLLLTAALCALAHPPQDVTAAAARDTDSATQATRPLELMDVFDLEYADDPRIAPDGEHVVYVRTFFDVMKDRRRGNLWIVGTDGSGHRPLTSGTAYNGSPRWSPSGDRLVYLSSEEGSVQLWCRWMDTGETASLTRLTSSPGRLSWSPDGRWIAFLMGVPAESESFASMPAKPKGAEWAEPARVIDTVDYRSDGSGFVEPEHTQLFVVPAEGGTPRQLTHGAFDVNGTPSWTPDGASILVSSYRGDEPEYATNQSDLYEVIVATGEMKRLTDAPGPESSPVVSPDGRWIAFTGFEDRLLGYQQNELFVADRDGTVRFRHSFDRSIDSIEWSPDGAHVLYTFDDFGVTKLARTKVVIGGAPIGQDVLIEDLGGTSLGRPYPSGSYTQARDGSIAVNRTSPARPADVFVRRADGELVQVTQLNEDLLGNRDLGAVEEIRFESSHDGLELQGWIVTPPDFDPEQQYPLILEIHGGPFLNYGPRFTAECQLFAAAGYVVLYMNPRGSTSYGADFGNEIHHAYPGHDYDDLMDGVDAVIERGYVDPERLFVTGGSGGGVLTAWIVGTTDRFAAAVVAKPVINWYSFVLTADAYLYFAKYWFGAMPWEAPGTYLARSPISRVGNVTTPTMLLTGEDDLRTPISETEQFYQALKLRKIDTAMVRIPGASHGITARPSNLIAKVVHILEWFERHDPGRETDGDATSNE</sequence>
<dbReference type="EC" id="3.4.14.12" evidence="4"/>
<name>A0A518D547_9BACT</name>
<dbReference type="InterPro" id="IPR011659">
    <property type="entry name" value="WD40"/>
</dbReference>
<keyword evidence="5" id="KW-1185">Reference proteome</keyword>
<reference evidence="4 5" key="1">
    <citation type="submission" date="2019-02" db="EMBL/GenBank/DDBJ databases">
        <title>Deep-cultivation of Planctomycetes and their phenomic and genomic characterization uncovers novel biology.</title>
        <authorList>
            <person name="Wiegand S."/>
            <person name="Jogler M."/>
            <person name="Boedeker C."/>
            <person name="Pinto D."/>
            <person name="Vollmers J."/>
            <person name="Rivas-Marin E."/>
            <person name="Kohn T."/>
            <person name="Peeters S.H."/>
            <person name="Heuer A."/>
            <person name="Rast P."/>
            <person name="Oberbeckmann S."/>
            <person name="Bunk B."/>
            <person name="Jeske O."/>
            <person name="Meyerdierks A."/>
            <person name="Storesund J.E."/>
            <person name="Kallscheuer N."/>
            <person name="Luecker S."/>
            <person name="Lage O.M."/>
            <person name="Pohl T."/>
            <person name="Merkel B.J."/>
            <person name="Hornburger P."/>
            <person name="Mueller R.-W."/>
            <person name="Bruemmer F."/>
            <person name="Labrenz M."/>
            <person name="Spormann A.M."/>
            <person name="Op den Camp H."/>
            <person name="Overmann J."/>
            <person name="Amann R."/>
            <person name="Jetten M.S.M."/>
            <person name="Mascher T."/>
            <person name="Medema M.H."/>
            <person name="Devos D.P."/>
            <person name="Kaster A.-K."/>
            <person name="Ovreas L."/>
            <person name="Rohde M."/>
            <person name="Galperin M.Y."/>
            <person name="Jogler C."/>
        </authorList>
    </citation>
    <scope>NUCLEOTIDE SEQUENCE [LARGE SCALE GENOMIC DNA]</scope>
    <source>
        <strain evidence="4 5">Pla163</strain>
    </source>
</reference>
<keyword evidence="1 4" id="KW-0378">Hydrolase</keyword>
<evidence type="ECO:0000256" key="1">
    <source>
        <dbReference type="ARBA" id="ARBA00022801"/>
    </source>
</evidence>
<evidence type="ECO:0000313" key="4">
    <source>
        <dbReference type="EMBL" id="QDU86602.1"/>
    </source>
</evidence>
<dbReference type="Pfam" id="PF00326">
    <property type="entry name" value="Peptidase_S9"/>
    <property type="match status" value="1"/>
</dbReference>
<evidence type="ECO:0000256" key="2">
    <source>
        <dbReference type="ARBA" id="ARBA00022825"/>
    </source>
</evidence>
<dbReference type="Gene3D" id="3.40.50.1820">
    <property type="entry name" value="alpha/beta hydrolase"/>
    <property type="match status" value="1"/>
</dbReference>
<dbReference type="GO" id="GO:0004252">
    <property type="term" value="F:serine-type endopeptidase activity"/>
    <property type="evidence" value="ECO:0007669"/>
    <property type="project" value="TreeGrafter"/>
</dbReference>
<organism evidence="4 5">
    <name type="scientific">Rohdeia mirabilis</name>
    <dbReference type="NCBI Taxonomy" id="2528008"/>
    <lineage>
        <taxon>Bacteria</taxon>
        <taxon>Pseudomonadati</taxon>
        <taxon>Planctomycetota</taxon>
        <taxon>Planctomycetia</taxon>
        <taxon>Planctomycetia incertae sedis</taxon>
        <taxon>Rohdeia</taxon>
    </lineage>
</organism>
<dbReference type="SUPFAM" id="SSF82171">
    <property type="entry name" value="DPP6 N-terminal domain-like"/>
    <property type="match status" value="1"/>
</dbReference>
<evidence type="ECO:0000313" key="5">
    <source>
        <dbReference type="Proteomes" id="UP000319342"/>
    </source>
</evidence>
<keyword evidence="2" id="KW-0645">Protease</keyword>